<evidence type="ECO:0000256" key="2">
    <source>
        <dbReference type="ARBA" id="ARBA00023125"/>
    </source>
</evidence>
<dbReference type="SUPFAM" id="SSF46689">
    <property type="entry name" value="Homeodomain-like"/>
    <property type="match status" value="2"/>
</dbReference>
<dbReference type="PANTHER" id="PTHR47504:SF5">
    <property type="entry name" value="RIGHT ORIGIN-BINDING PROTEIN"/>
    <property type="match status" value="1"/>
</dbReference>
<dbReference type="InterPro" id="IPR010499">
    <property type="entry name" value="AraC_E-bd"/>
</dbReference>
<dbReference type="PROSITE" id="PS00041">
    <property type="entry name" value="HTH_ARAC_FAMILY_1"/>
    <property type="match status" value="1"/>
</dbReference>
<organism evidence="5 7">
    <name type="scientific">Paenibacillus macerans</name>
    <name type="common">Bacillus macerans</name>
    <dbReference type="NCBI Taxonomy" id="44252"/>
    <lineage>
        <taxon>Bacteria</taxon>
        <taxon>Bacillati</taxon>
        <taxon>Bacillota</taxon>
        <taxon>Bacilli</taxon>
        <taxon>Bacillales</taxon>
        <taxon>Paenibacillaceae</taxon>
        <taxon>Paenibacillus</taxon>
    </lineage>
</organism>
<dbReference type="EMBL" id="JMQA01000002">
    <property type="protein sequence ID" value="KFN12035.1"/>
    <property type="molecule type" value="Genomic_DNA"/>
</dbReference>
<dbReference type="AlphaFoldDB" id="A0A090ZP62"/>
<dbReference type="GO" id="GO:0043565">
    <property type="term" value="F:sequence-specific DNA binding"/>
    <property type="evidence" value="ECO:0007669"/>
    <property type="project" value="InterPro"/>
</dbReference>
<comment type="caution">
    <text evidence="5">The sequence shown here is derived from an EMBL/GenBank/DDBJ whole genome shotgun (WGS) entry which is preliminary data.</text>
</comment>
<name>A0A090ZP62_PAEMA</name>
<reference evidence="5 7" key="1">
    <citation type="submission" date="2014-04" db="EMBL/GenBank/DDBJ databases">
        <authorList>
            <person name="Bishop-Lilly K.A."/>
            <person name="Broomall S.M."/>
            <person name="Chain P.S."/>
            <person name="Chertkov O."/>
            <person name="Coyne S.R."/>
            <person name="Daligault H.E."/>
            <person name="Davenport K.W."/>
            <person name="Erkkila T."/>
            <person name="Frey K.G."/>
            <person name="Gibbons H.S."/>
            <person name="Gu W."/>
            <person name="Jaissle J."/>
            <person name="Johnson S.L."/>
            <person name="Koroleva G.I."/>
            <person name="Ladner J.T."/>
            <person name="Lo C.-C."/>
            <person name="Minogue T.D."/>
            <person name="Munk C."/>
            <person name="Palacios G.F."/>
            <person name="Redden C.L."/>
            <person name="Rosenzweig C.N."/>
            <person name="Scholz M.B."/>
            <person name="Teshima H."/>
            <person name="Xu Y."/>
        </authorList>
    </citation>
    <scope>NUCLEOTIDE SEQUENCE [LARGE SCALE GENOMIC DNA]</scope>
    <source>
        <strain evidence="5 7">8244</strain>
    </source>
</reference>
<gene>
    <name evidence="5" type="ORF">DJ90_5448</name>
    <name evidence="6" type="ORF">GNQ08_00135</name>
</gene>
<proteinExistence type="predicted"/>
<dbReference type="Pfam" id="PF12833">
    <property type="entry name" value="HTH_18"/>
    <property type="match status" value="1"/>
</dbReference>
<evidence type="ECO:0000313" key="7">
    <source>
        <dbReference type="Proteomes" id="UP000029278"/>
    </source>
</evidence>
<dbReference type="InterPro" id="IPR050959">
    <property type="entry name" value="MarA-like"/>
</dbReference>
<dbReference type="OrthoDB" id="5337216at2"/>
<evidence type="ECO:0000259" key="4">
    <source>
        <dbReference type="PROSITE" id="PS01124"/>
    </source>
</evidence>
<dbReference type="GO" id="GO:0003700">
    <property type="term" value="F:DNA-binding transcription factor activity"/>
    <property type="evidence" value="ECO:0007669"/>
    <property type="project" value="InterPro"/>
</dbReference>
<dbReference type="Proteomes" id="UP000029278">
    <property type="component" value="Unassembled WGS sequence"/>
</dbReference>
<dbReference type="SMART" id="SM00342">
    <property type="entry name" value="HTH_ARAC"/>
    <property type="match status" value="1"/>
</dbReference>
<dbReference type="EMBL" id="WNZZ01000001">
    <property type="protein sequence ID" value="MUG20851.1"/>
    <property type="molecule type" value="Genomic_DNA"/>
</dbReference>
<reference evidence="6 8" key="2">
    <citation type="submission" date="2019-11" db="EMBL/GenBank/DDBJ databases">
        <title>Draft genome sequences of five Paenibacillus species of dairy origin.</title>
        <authorList>
            <person name="Olajide A.M."/>
            <person name="Chen S."/>
            <person name="Lapointe G."/>
        </authorList>
    </citation>
    <scope>NUCLEOTIDE SEQUENCE [LARGE SCALE GENOMIC DNA]</scope>
    <source>
        <strain evidence="6 8">3CT49</strain>
    </source>
</reference>
<keyword evidence="3" id="KW-0804">Transcription</keyword>
<dbReference type="InterPro" id="IPR011256">
    <property type="entry name" value="Reg_factor_effector_dom_sf"/>
</dbReference>
<evidence type="ECO:0000313" key="5">
    <source>
        <dbReference type="EMBL" id="KFN12035.1"/>
    </source>
</evidence>
<dbReference type="Gene3D" id="3.20.80.10">
    <property type="entry name" value="Regulatory factor, effector binding domain"/>
    <property type="match status" value="1"/>
</dbReference>
<keyword evidence="7" id="KW-1185">Reference proteome</keyword>
<accession>A0A090ZP62</accession>
<dbReference type="Proteomes" id="UP000442469">
    <property type="component" value="Unassembled WGS sequence"/>
</dbReference>
<dbReference type="Pfam" id="PF14526">
    <property type="entry name" value="Cass2"/>
    <property type="match status" value="1"/>
</dbReference>
<evidence type="ECO:0000256" key="3">
    <source>
        <dbReference type="ARBA" id="ARBA00023163"/>
    </source>
</evidence>
<evidence type="ECO:0000313" key="8">
    <source>
        <dbReference type="Proteomes" id="UP000442469"/>
    </source>
</evidence>
<dbReference type="GeneID" id="77010461"/>
<dbReference type="Gene3D" id="1.10.10.60">
    <property type="entry name" value="Homeodomain-like"/>
    <property type="match status" value="2"/>
</dbReference>
<dbReference type="STRING" id="44252.DJ90_5448"/>
<dbReference type="InterPro" id="IPR029441">
    <property type="entry name" value="Cass2"/>
</dbReference>
<dbReference type="SUPFAM" id="SSF55136">
    <property type="entry name" value="Probable bacterial effector-binding domain"/>
    <property type="match status" value="1"/>
</dbReference>
<keyword evidence="2" id="KW-0238">DNA-binding</keyword>
<dbReference type="InterPro" id="IPR018062">
    <property type="entry name" value="HTH_AraC-typ_CS"/>
</dbReference>
<evidence type="ECO:0000313" key="6">
    <source>
        <dbReference type="EMBL" id="MUG20851.1"/>
    </source>
</evidence>
<keyword evidence="1" id="KW-0805">Transcription regulation</keyword>
<sequence>MDCLQAFEKAIIYIENHLGEEIGVEDVARKVGYSYYHLTRQFSALLGESIGSYIKKRRLADGAKKLLYTDKRIIDIALENGFHSNEAFSRAFKTVYKMSPHAYRKKRLNLLIAAKDRLEPEAIRHRLNNITVHPRIVDVPGILIAGIRGRTTLRDNVLPELWRKFHAKSHLIPGVKPNGRAFGICEACQGDNALYTMGDDMLFSEVVGLEVDDVEGLPEAFVVKRLKGGRYAVFTHTGTLELLPQTFRYIWGTWFFSTKEEVDDREDFELYDERFKGYDHPHSQIDIYIPLK</sequence>
<dbReference type="HOGENOM" id="CLU_000445_81_1_9"/>
<dbReference type="InterPro" id="IPR018060">
    <property type="entry name" value="HTH_AraC"/>
</dbReference>
<dbReference type="InterPro" id="IPR009057">
    <property type="entry name" value="Homeodomain-like_sf"/>
</dbReference>
<evidence type="ECO:0000256" key="1">
    <source>
        <dbReference type="ARBA" id="ARBA00023015"/>
    </source>
</evidence>
<feature type="domain" description="HTH araC/xylS-type" evidence="4">
    <location>
        <begin position="8"/>
        <end position="106"/>
    </location>
</feature>
<dbReference type="PANTHER" id="PTHR47504">
    <property type="entry name" value="RIGHT ORIGIN-BINDING PROTEIN"/>
    <property type="match status" value="1"/>
</dbReference>
<dbReference type="PATRIC" id="fig|44252.3.peg.320"/>
<protein>
    <submittedName>
        <fullName evidence="5">Helix-turn-helix domain protein</fullName>
    </submittedName>
    <submittedName>
        <fullName evidence="6">Helix-turn-helix domain-containing protein</fullName>
    </submittedName>
</protein>
<dbReference type="RefSeq" id="WP_036618211.1">
    <property type="nucleotide sequence ID" value="NZ_BGML01000004.1"/>
</dbReference>
<dbReference type="PROSITE" id="PS01124">
    <property type="entry name" value="HTH_ARAC_FAMILY_2"/>
    <property type="match status" value="1"/>
</dbReference>
<dbReference type="SMART" id="SM00871">
    <property type="entry name" value="AraC_E_bind"/>
    <property type="match status" value="1"/>
</dbReference>